<evidence type="ECO:0000256" key="1">
    <source>
        <dbReference type="SAM" id="MobiDB-lite"/>
    </source>
</evidence>
<dbReference type="InParanoid" id="A0A1Y2DVZ8"/>
<keyword evidence="3" id="KW-1185">Reference proteome</keyword>
<dbReference type="RefSeq" id="XP_040715016.1">
    <property type="nucleotide sequence ID" value="XM_040854290.1"/>
</dbReference>
<dbReference type="Proteomes" id="UP000193689">
    <property type="component" value="Unassembled WGS sequence"/>
</dbReference>
<protein>
    <submittedName>
        <fullName evidence="2">Uncharacterized protein</fullName>
    </submittedName>
</protein>
<dbReference type="EMBL" id="MCFJ01000008">
    <property type="protein sequence ID" value="ORY63359.1"/>
    <property type="molecule type" value="Genomic_DNA"/>
</dbReference>
<organism evidence="2 3">
    <name type="scientific">Pseudomassariella vexata</name>
    <dbReference type="NCBI Taxonomy" id="1141098"/>
    <lineage>
        <taxon>Eukaryota</taxon>
        <taxon>Fungi</taxon>
        <taxon>Dikarya</taxon>
        <taxon>Ascomycota</taxon>
        <taxon>Pezizomycotina</taxon>
        <taxon>Sordariomycetes</taxon>
        <taxon>Xylariomycetidae</taxon>
        <taxon>Amphisphaeriales</taxon>
        <taxon>Pseudomassariaceae</taxon>
        <taxon>Pseudomassariella</taxon>
    </lineage>
</organism>
<dbReference type="GeneID" id="63770502"/>
<comment type="caution">
    <text evidence="2">The sequence shown here is derived from an EMBL/GenBank/DDBJ whole genome shotgun (WGS) entry which is preliminary data.</text>
</comment>
<evidence type="ECO:0000313" key="2">
    <source>
        <dbReference type="EMBL" id="ORY63359.1"/>
    </source>
</evidence>
<reference evidence="2 3" key="1">
    <citation type="submission" date="2016-07" db="EMBL/GenBank/DDBJ databases">
        <title>Pervasive Adenine N6-methylation of Active Genes in Fungi.</title>
        <authorList>
            <consortium name="DOE Joint Genome Institute"/>
            <person name="Mondo S.J."/>
            <person name="Dannebaum R.O."/>
            <person name="Kuo R.C."/>
            <person name="Labutti K."/>
            <person name="Haridas S."/>
            <person name="Kuo A."/>
            <person name="Salamov A."/>
            <person name="Ahrendt S.R."/>
            <person name="Lipzen A."/>
            <person name="Sullivan W."/>
            <person name="Andreopoulos W.B."/>
            <person name="Clum A."/>
            <person name="Lindquist E."/>
            <person name="Daum C."/>
            <person name="Ramamoorthy G.K."/>
            <person name="Gryganskyi A."/>
            <person name="Culley D."/>
            <person name="Magnuson J.K."/>
            <person name="James T.Y."/>
            <person name="O'Malley M.A."/>
            <person name="Stajich J.E."/>
            <person name="Spatafora J.W."/>
            <person name="Visel A."/>
            <person name="Grigoriev I.V."/>
        </authorList>
    </citation>
    <scope>NUCLEOTIDE SEQUENCE [LARGE SCALE GENOMIC DNA]</scope>
    <source>
        <strain evidence="2 3">CBS 129021</strain>
    </source>
</reference>
<dbReference type="OrthoDB" id="5207704at2759"/>
<dbReference type="AlphaFoldDB" id="A0A1Y2DVZ8"/>
<sequence length="337" mass="37630">MALPSQPALTATQLRHLAPCLSPHASKALKHRTLDRDDIKSNTRQGTLDREACYSIVKQNRIAQLNLNTRVNHVNRQRKATRTSRHRLALDDEDGIALARSSCPLPSDGCHAAVKPNLQRQEAFRAANKTLLRFSDVVMHDCDLYRLGILYDDEHARGSGFGLHALAVIRTEPVYVVCSSKRLRRSRNSQPSIGKDESLPLDLSFISFGSDAYIARYLVSEHADTFTKSLEYDEPVSALRVSRPSTPLHINYELLLDQDSLHSLHSLPTPAPTATDFPDLMFDSEGEEEEYDDSNSWAVMPRSQRGTPDIDVDVVRTQEDENGAMSAAEAWIVLGET</sequence>
<name>A0A1Y2DVZ8_9PEZI</name>
<proteinExistence type="predicted"/>
<accession>A0A1Y2DVZ8</accession>
<evidence type="ECO:0000313" key="3">
    <source>
        <dbReference type="Proteomes" id="UP000193689"/>
    </source>
</evidence>
<gene>
    <name evidence="2" type="ORF">BCR38DRAFT_227095</name>
</gene>
<feature type="region of interest" description="Disordered" evidence="1">
    <location>
        <begin position="288"/>
        <end position="310"/>
    </location>
</feature>